<evidence type="ECO:0000256" key="8">
    <source>
        <dbReference type="PIRNR" id="PIRNR000362"/>
    </source>
</evidence>
<dbReference type="Proteomes" id="UP001642720">
    <property type="component" value="Unassembled WGS sequence"/>
</dbReference>
<evidence type="ECO:0000256" key="7">
    <source>
        <dbReference type="ARBA" id="ARBA00048933"/>
    </source>
</evidence>
<keyword evidence="8" id="KW-0496">Mitochondrion</keyword>
<sequence>MLLTCGRRAPWTRRSPSLGRHFSVSQCLSRQADAPFRMAVVGSGPAGFYTAYRVMSKLPQARVDMYEALPVPFGLVRHGVAPDHPEVKNCQEKFDEVAAAPNFTFIGNASIGQPGHLEEHCTIPLKVLMRHYDSVLFSYGAAEDKKLHIPGEASLGGIFSARQFVGWYNGHPDCGQLQPDLSRAEEAVIIGQGNVALDVARILLEDVDVLKKTDISDRALAQLAESRIKRVHVVGRRGPMQAAFTIKEVRELMNLPGVAFHGIDNSLIPPALDKLPRAAKRLMEVLRKGTAARVPDSPKSWSLDSCLSPKAFVGDNQDPSRVGSTEFYVTKLQDPFNPQSSVALTEETRTLPSDIAFRSVGYKSVPLPGFAEVGIQFDEKRGVIRNDGLGRATQVPPGQSEPSGTPPITLPGVYCAGWVKRGPTGVIASTMRDAFLTGDAVVEDWLSGAPLLNHPAEGTAGGWEAVKADVGGQADQVVTWDQWRQIDQAETARGATRGKPREKFTSVREMLSSLK</sequence>
<comment type="catalytic activity">
    <reaction evidence="7 8">
        <text>2 reduced [adrenodoxin] + NADP(+) + H(+) = 2 oxidized [adrenodoxin] + NADPH</text>
        <dbReference type="Rhea" id="RHEA:42312"/>
        <dbReference type="Rhea" id="RHEA-COMP:9998"/>
        <dbReference type="Rhea" id="RHEA-COMP:9999"/>
        <dbReference type="ChEBI" id="CHEBI:15378"/>
        <dbReference type="ChEBI" id="CHEBI:33737"/>
        <dbReference type="ChEBI" id="CHEBI:33738"/>
        <dbReference type="ChEBI" id="CHEBI:57783"/>
        <dbReference type="ChEBI" id="CHEBI:58349"/>
        <dbReference type="EC" id="1.18.1.6"/>
    </reaction>
</comment>
<evidence type="ECO:0000256" key="2">
    <source>
        <dbReference type="ARBA" id="ARBA00008312"/>
    </source>
</evidence>
<evidence type="ECO:0000313" key="9">
    <source>
        <dbReference type="EMBL" id="TFA97499.1"/>
    </source>
</evidence>
<keyword evidence="10" id="KW-1185">Reference proteome</keyword>
<dbReference type="Gene3D" id="3.40.50.720">
    <property type="entry name" value="NAD(P)-binding Rossmann-like Domain"/>
    <property type="match status" value="1"/>
</dbReference>
<evidence type="ECO:0000256" key="4">
    <source>
        <dbReference type="ARBA" id="ARBA00022827"/>
    </source>
</evidence>
<dbReference type="SUPFAM" id="SSF51971">
    <property type="entry name" value="Nucleotide-binding domain"/>
    <property type="match status" value="1"/>
</dbReference>
<dbReference type="PIRSF" id="PIRSF000362">
    <property type="entry name" value="FNR"/>
    <property type="match status" value="1"/>
</dbReference>
<dbReference type="PANTHER" id="PTHR48467">
    <property type="entry name" value="GLUTAMATE SYNTHASE 1 [NADH], CHLOROPLASTIC-LIKE"/>
    <property type="match status" value="1"/>
</dbReference>
<comment type="similarity">
    <text evidence="2 8">Belongs to the ferredoxin--NADP reductase type 1 family.</text>
</comment>
<protein>
    <recommendedName>
        <fullName evidence="8">NADPH:adrenodoxin oxidoreductase, mitochondrial</fullName>
        <ecNumber evidence="8">1.18.1.6</ecNumber>
    </recommendedName>
</protein>
<dbReference type="GeneID" id="300582234"/>
<dbReference type="InterPro" id="IPR021163">
    <property type="entry name" value="Ferredox_Rdtase_adrenod"/>
</dbReference>
<name>A0ABY2GNV2_9HYPO</name>
<dbReference type="RefSeq" id="XP_073553701.1">
    <property type="nucleotide sequence ID" value="XM_073707784.1"/>
</dbReference>
<keyword evidence="4 8" id="KW-0274">FAD</keyword>
<evidence type="ECO:0000256" key="3">
    <source>
        <dbReference type="ARBA" id="ARBA00022630"/>
    </source>
</evidence>
<keyword evidence="3 8" id="KW-0285">Flavoprotein</keyword>
<evidence type="ECO:0000256" key="5">
    <source>
        <dbReference type="ARBA" id="ARBA00022857"/>
    </source>
</evidence>
<dbReference type="EMBL" id="PPTA01000032">
    <property type="protein sequence ID" value="TFA97499.1"/>
    <property type="molecule type" value="Genomic_DNA"/>
</dbReference>
<reference evidence="9 10" key="1">
    <citation type="submission" date="2018-01" db="EMBL/GenBank/DDBJ databases">
        <title>Genome characterization of the sugarcane-associated fungus Trichoderma ghanense CCMA-1212 and their application in lignocelulose bioconversion.</title>
        <authorList>
            <person name="Steindorff A.S."/>
            <person name="Mendes T.D."/>
            <person name="Vilela E.S.D."/>
            <person name="Rodrigues D.S."/>
            <person name="Formighieri E.F."/>
            <person name="Melo I.S."/>
            <person name="Favaro L.C.L."/>
        </authorList>
    </citation>
    <scope>NUCLEOTIDE SEQUENCE [LARGE SCALE GENOMIC DNA]</scope>
    <source>
        <strain evidence="9 10">CCMA-1212</strain>
    </source>
</reference>
<dbReference type="InterPro" id="IPR055275">
    <property type="entry name" value="Ferredox_Rdtase"/>
</dbReference>
<dbReference type="InterPro" id="IPR036188">
    <property type="entry name" value="FAD/NAD-bd_sf"/>
</dbReference>
<comment type="caution">
    <text evidence="9">The sequence shown here is derived from an EMBL/GenBank/DDBJ whole genome shotgun (WGS) entry which is preliminary data.</text>
</comment>
<evidence type="ECO:0000256" key="6">
    <source>
        <dbReference type="ARBA" id="ARBA00023002"/>
    </source>
</evidence>
<keyword evidence="5 8" id="KW-0521">NADP</keyword>
<dbReference type="EC" id="1.18.1.6" evidence="8"/>
<evidence type="ECO:0000313" key="10">
    <source>
        <dbReference type="Proteomes" id="UP001642720"/>
    </source>
</evidence>
<accession>A0ABY2GNV2</accession>
<comment type="subcellular location">
    <subcellularLocation>
        <location evidence="8">Mitochondrion</location>
    </subcellularLocation>
</comment>
<comment type="cofactor">
    <cofactor evidence="1 8">
        <name>FAD</name>
        <dbReference type="ChEBI" id="CHEBI:57692"/>
    </cofactor>
</comment>
<organism evidence="9 10">
    <name type="scientific">Trichoderma ghanense</name>
    <dbReference type="NCBI Taxonomy" id="65468"/>
    <lineage>
        <taxon>Eukaryota</taxon>
        <taxon>Fungi</taxon>
        <taxon>Dikarya</taxon>
        <taxon>Ascomycota</taxon>
        <taxon>Pezizomycotina</taxon>
        <taxon>Sordariomycetes</taxon>
        <taxon>Hypocreomycetidae</taxon>
        <taxon>Hypocreales</taxon>
        <taxon>Hypocreaceae</taxon>
        <taxon>Trichoderma</taxon>
    </lineage>
</organism>
<proteinExistence type="inferred from homology"/>
<dbReference type="PANTHER" id="PTHR48467:SF1">
    <property type="entry name" value="GLUTAMATE SYNTHASE 1 [NADH], CHLOROPLASTIC-LIKE"/>
    <property type="match status" value="1"/>
</dbReference>
<dbReference type="Gene3D" id="3.50.50.60">
    <property type="entry name" value="FAD/NAD(P)-binding domain"/>
    <property type="match status" value="1"/>
</dbReference>
<gene>
    <name evidence="9" type="ORF">CCMA1212_010756</name>
</gene>
<dbReference type="PRINTS" id="PR00419">
    <property type="entry name" value="ADXRDTASE"/>
</dbReference>
<evidence type="ECO:0000256" key="1">
    <source>
        <dbReference type="ARBA" id="ARBA00001974"/>
    </source>
</evidence>
<keyword evidence="6 8" id="KW-0560">Oxidoreductase</keyword>